<gene>
    <name evidence="6" type="ORF">PACLA_8A006233</name>
</gene>
<keyword evidence="7" id="KW-1185">Reference proteome</keyword>
<dbReference type="PANTHER" id="PTHR11453">
    <property type="entry name" value="ANION EXCHANGE PROTEIN"/>
    <property type="match status" value="1"/>
</dbReference>
<keyword evidence="4" id="KW-0472">Membrane</keyword>
<organism evidence="6 7">
    <name type="scientific">Paramuricea clavata</name>
    <name type="common">Red gorgonian</name>
    <name type="synonym">Violescent sea-whip</name>
    <dbReference type="NCBI Taxonomy" id="317549"/>
    <lineage>
        <taxon>Eukaryota</taxon>
        <taxon>Metazoa</taxon>
        <taxon>Cnidaria</taxon>
        <taxon>Anthozoa</taxon>
        <taxon>Octocorallia</taxon>
        <taxon>Malacalcyonacea</taxon>
        <taxon>Plexauridae</taxon>
        <taxon>Paramuricea</taxon>
    </lineage>
</organism>
<name>A0A7D9DI67_PARCT</name>
<evidence type="ECO:0000313" key="7">
    <source>
        <dbReference type="Proteomes" id="UP001152795"/>
    </source>
</evidence>
<sequence>MEAFKDIYKVFKENPIRNSYIVENQTGTNNTTTNIGRPNTALLHTVISFSTFGIAVGLRLFQDTRYFSPPVRRMLNFFSIPLAVTVMLIVSNFLDVYLNTVQVKSGITLSSPETRPWLINPNLSGKGKLDWGMAVLAAFPAVFVVIVIFIETEITVLMCFKETVSRKGSGFHTNLLVVAISIFICSIFGLPWMCLAAVETSNHIDSLRVWTSYNIPGIKSQVEKVRQQRVTLFFIGLATGLFLYQPFHFGHIPIALLSGLTLYMGVVATFGVQFFKRLELLFMAPSQHPYIDYLDNVPLLKVHLFTVIQIIMITLLVVIKSVDSISFIFPIFIMLMIPMRVLLGKYAFTPLEIEQLDNEQDDEHH</sequence>
<dbReference type="GO" id="GO:0005886">
    <property type="term" value="C:plasma membrane"/>
    <property type="evidence" value="ECO:0007669"/>
    <property type="project" value="TreeGrafter"/>
</dbReference>
<keyword evidence="2" id="KW-0812">Transmembrane</keyword>
<evidence type="ECO:0000256" key="1">
    <source>
        <dbReference type="ARBA" id="ARBA00004141"/>
    </source>
</evidence>
<dbReference type="OrthoDB" id="1735926at2759"/>
<evidence type="ECO:0000256" key="4">
    <source>
        <dbReference type="ARBA" id="ARBA00023136"/>
    </source>
</evidence>
<comment type="caution">
    <text evidence="6">The sequence shown here is derived from an EMBL/GenBank/DDBJ whole genome shotgun (WGS) entry which is preliminary data.</text>
</comment>
<comment type="subcellular location">
    <subcellularLocation>
        <location evidence="1">Membrane</location>
        <topology evidence="1">Multi-pass membrane protein</topology>
    </subcellularLocation>
</comment>
<dbReference type="GO" id="GO:0006820">
    <property type="term" value="P:monoatomic anion transport"/>
    <property type="evidence" value="ECO:0007669"/>
    <property type="project" value="InterPro"/>
</dbReference>
<dbReference type="InterPro" id="IPR011531">
    <property type="entry name" value="HCO3_transpt-like_TM_dom"/>
</dbReference>
<proteinExistence type="predicted"/>
<evidence type="ECO:0000313" key="6">
    <source>
        <dbReference type="EMBL" id="CAB3986153.1"/>
    </source>
</evidence>
<dbReference type="GO" id="GO:0005452">
    <property type="term" value="F:solute:inorganic anion antiporter activity"/>
    <property type="evidence" value="ECO:0007669"/>
    <property type="project" value="InterPro"/>
</dbReference>
<feature type="domain" description="Bicarbonate transporter-like transmembrane" evidence="5">
    <location>
        <begin position="24"/>
        <end position="360"/>
    </location>
</feature>
<dbReference type="Pfam" id="PF00955">
    <property type="entry name" value="HCO3_cotransp"/>
    <property type="match status" value="1"/>
</dbReference>
<dbReference type="EMBL" id="CACRXK020000970">
    <property type="protein sequence ID" value="CAB3986153.1"/>
    <property type="molecule type" value="Genomic_DNA"/>
</dbReference>
<keyword evidence="3" id="KW-1133">Transmembrane helix</keyword>
<evidence type="ECO:0000256" key="3">
    <source>
        <dbReference type="ARBA" id="ARBA00022989"/>
    </source>
</evidence>
<dbReference type="GO" id="GO:0050801">
    <property type="term" value="P:monoatomic ion homeostasis"/>
    <property type="evidence" value="ECO:0007669"/>
    <property type="project" value="TreeGrafter"/>
</dbReference>
<dbReference type="Proteomes" id="UP001152795">
    <property type="component" value="Unassembled WGS sequence"/>
</dbReference>
<dbReference type="AlphaFoldDB" id="A0A7D9DI67"/>
<evidence type="ECO:0000256" key="2">
    <source>
        <dbReference type="ARBA" id="ARBA00022692"/>
    </source>
</evidence>
<dbReference type="InterPro" id="IPR003020">
    <property type="entry name" value="HCO3_transpt_euk"/>
</dbReference>
<accession>A0A7D9DI67</accession>
<evidence type="ECO:0000259" key="5">
    <source>
        <dbReference type="Pfam" id="PF00955"/>
    </source>
</evidence>
<reference evidence="6" key="1">
    <citation type="submission" date="2020-04" db="EMBL/GenBank/DDBJ databases">
        <authorList>
            <person name="Alioto T."/>
            <person name="Alioto T."/>
            <person name="Gomez Garrido J."/>
        </authorList>
    </citation>
    <scope>NUCLEOTIDE SEQUENCE</scope>
    <source>
        <strain evidence="6">A484AB</strain>
    </source>
</reference>
<protein>
    <submittedName>
        <fullName evidence="6">Anion exchange 2-like</fullName>
    </submittedName>
</protein>
<dbReference type="GO" id="GO:0015701">
    <property type="term" value="P:bicarbonate transport"/>
    <property type="evidence" value="ECO:0007669"/>
    <property type="project" value="TreeGrafter"/>
</dbReference>
<dbReference type="PANTHER" id="PTHR11453:SF47">
    <property type="entry name" value="ANION EXCHANGE PROTEIN"/>
    <property type="match status" value="1"/>
</dbReference>